<organism evidence="12 13">
    <name type="scientific">Prunus yedoensis var. nudiflora</name>
    <dbReference type="NCBI Taxonomy" id="2094558"/>
    <lineage>
        <taxon>Eukaryota</taxon>
        <taxon>Viridiplantae</taxon>
        <taxon>Streptophyta</taxon>
        <taxon>Embryophyta</taxon>
        <taxon>Tracheophyta</taxon>
        <taxon>Spermatophyta</taxon>
        <taxon>Magnoliopsida</taxon>
        <taxon>eudicotyledons</taxon>
        <taxon>Gunneridae</taxon>
        <taxon>Pentapetalae</taxon>
        <taxon>rosids</taxon>
        <taxon>fabids</taxon>
        <taxon>Rosales</taxon>
        <taxon>Rosaceae</taxon>
        <taxon>Amygdaloideae</taxon>
        <taxon>Amygdaleae</taxon>
        <taxon>Prunus</taxon>
    </lineage>
</organism>
<accession>A0A314YLE5</accession>
<dbReference type="InterPro" id="IPR029044">
    <property type="entry name" value="Nucleotide-diphossugar_trans"/>
</dbReference>
<gene>
    <name evidence="12" type="ORF">Pyn_12447</name>
</gene>
<evidence type="ECO:0000256" key="3">
    <source>
        <dbReference type="ARBA" id="ARBA00022679"/>
    </source>
</evidence>
<evidence type="ECO:0000256" key="11">
    <source>
        <dbReference type="PIRSR" id="PIRSR605150-3"/>
    </source>
</evidence>
<dbReference type="GO" id="GO:0071555">
    <property type="term" value="P:cell wall organization"/>
    <property type="evidence" value="ECO:0007669"/>
    <property type="project" value="UniProtKB-KW"/>
</dbReference>
<keyword evidence="7" id="KW-0472">Membrane</keyword>
<dbReference type="GO" id="GO:0000139">
    <property type="term" value="C:Golgi membrane"/>
    <property type="evidence" value="ECO:0007669"/>
    <property type="project" value="UniProtKB-SubCell"/>
</dbReference>
<dbReference type="GO" id="GO:0030244">
    <property type="term" value="P:cellulose biosynthetic process"/>
    <property type="evidence" value="ECO:0007669"/>
    <property type="project" value="InterPro"/>
</dbReference>
<feature type="binding site" evidence="11">
    <location>
        <position position="249"/>
    </location>
    <ligand>
        <name>Mn(2+)</name>
        <dbReference type="ChEBI" id="CHEBI:29035"/>
    </ligand>
</feature>
<evidence type="ECO:0000256" key="10">
    <source>
        <dbReference type="PIRSR" id="PIRSR605150-2"/>
    </source>
</evidence>
<evidence type="ECO:0000256" key="9">
    <source>
        <dbReference type="ARBA" id="ARBA00037405"/>
    </source>
</evidence>
<feature type="binding site" evidence="11">
    <location>
        <position position="225"/>
    </location>
    <ligand>
        <name>Mn(2+)</name>
        <dbReference type="ChEBI" id="CHEBI:29035"/>
    </ligand>
</feature>
<evidence type="ECO:0000313" key="13">
    <source>
        <dbReference type="Proteomes" id="UP000250321"/>
    </source>
</evidence>
<sequence>MGKEEGVSHIPKAGEDGRFGWIGLLGAELWFGFYWILTQASRWSPVYRHTFKDRLSQRYENELPGVDVFVCTADPTIEPPMMVINTVLSVMAYDYPPEKLSVYLSDDGGSEITYLALLEAAKFAKHWISYCKKYNVEPRSPAAYFVSSDDAVDDDNKQAADLAAIKKLYKDMENEVEDAVKLGRISEEIVIDGRDLNATDVEGCVLPTLVYLAREKRPQYHHNFKAGAMNALIRVSSNISNGQVLLNVDCDMYSNNSKA</sequence>
<comment type="caution">
    <text evidence="12">The sequence shown here is derived from an EMBL/GenBank/DDBJ whole genome shotgun (WGS) entry which is preliminary data.</text>
</comment>
<dbReference type="PANTHER" id="PTHR13301">
    <property type="entry name" value="X-BOX TRANSCRIPTION FACTOR-RELATED"/>
    <property type="match status" value="1"/>
</dbReference>
<evidence type="ECO:0000256" key="7">
    <source>
        <dbReference type="ARBA" id="ARBA00023136"/>
    </source>
</evidence>
<keyword evidence="6" id="KW-0333">Golgi apparatus</keyword>
<evidence type="ECO:0000256" key="4">
    <source>
        <dbReference type="ARBA" id="ARBA00022692"/>
    </source>
</evidence>
<dbReference type="STRING" id="2094558.A0A314YLE5"/>
<evidence type="ECO:0000256" key="1">
    <source>
        <dbReference type="ARBA" id="ARBA00004653"/>
    </source>
</evidence>
<evidence type="ECO:0000256" key="2">
    <source>
        <dbReference type="ARBA" id="ARBA00022676"/>
    </source>
</evidence>
<dbReference type="FunFam" id="3.90.550.10:FF:000138">
    <property type="entry name" value="Cellulose synthase isolog"/>
    <property type="match status" value="1"/>
</dbReference>
<proteinExistence type="predicted"/>
<keyword evidence="3" id="KW-0808">Transferase</keyword>
<comment type="function">
    <text evidence="9">Thought to be a Golgi-localized beta-glycan synthase that polymerize the backbones of noncellulosic polysaccharides (hemicelluloses) of plant cell wall.</text>
</comment>
<dbReference type="AlphaFoldDB" id="A0A314YLE5"/>
<evidence type="ECO:0000256" key="8">
    <source>
        <dbReference type="ARBA" id="ARBA00023316"/>
    </source>
</evidence>
<dbReference type="OrthoDB" id="1929172at2759"/>
<keyword evidence="5" id="KW-1133">Transmembrane helix</keyword>
<comment type="subcellular location">
    <subcellularLocation>
        <location evidence="1">Golgi apparatus membrane</location>
        <topology evidence="1">Multi-pass membrane protein</topology>
    </subcellularLocation>
</comment>
<keyword evidence="13" id="KW-1185">Reference proteome</keyword>
<protein>
    <submittedName>
        <fullName evidence="12">Cellulose synthase-like protein E1</fullName>
    </submittedName>
</protein>
<evidence type="ECO:0000256" key="6">
    <source>
        <dbReference type="ARBA" id="ARBA00023034"/>
    </source>
</evidence>
<keyword evidence="8" id="KW-0961">Cell wall biogenesis/degradation</keyword>
<reference evidence="12 13" key="1">
    <citation type="submission" date="2018-02" db="EMBL/GenBank/DDBJ databases">
        <title>Draft genome of wild Prunus yedoensis var. nudiflora.</title>
        <authorList>
            <person name="Baek S."/>
            <person name="Kim J.-H."/>
            <person name="Choi K."/>
            <person name="Kim G.-B."/>
            <person name="Cho A."/>
            <person name="Jang H."/>
            <person name="Shin C.-H."/>
            <person name="Yu H.-J."/>
            <person name="Mun J.-H."/>
        </authorList>
    </citation>
    <scope>NUCLEOTIDE SEQUENCE [LARGE SCALE GENOMIC DNA]</scope>
    <source>
        <strain evidence="13">cv. Jeju island</strain>
        <tissue evidence="12">Leaf</tissue>
    </source>
</reference>
<dbReference type="EMBL" id="PJQY01001091">
    <property type="protein sequence ID" value="PQQ05394.1"/>
    <property type="molecule type" value="Genomic_DNA"/>
</dbReference>
<dbReference type="Pfam" id="PF03552">
    <property type="entry name" value="Cellulose_synt"/>
    <property type="match status" value="2"/>
</dbReference>
<name>A0A314YLE5_PRUYE</name>
<dbReference type="Proteomes" id="UP000250321">
    <property type="component" value="Unassembled WGS sequence"/>
</dbReference>
<dbReference type="Gene3D" id="3.90.550.10">
    <property type="entry name" value="Spore Coat Polysaccharide Biosynthesis Protein SpsA, Chain A"/>
    <property type="match status" value="1"/>
</dbReference>
<evidence type="ECO:0000313" key="12">
    <source>
        <dbReference type="EMBL" id="PQQ05394.1"/>
    </source>
</evidence>
<dbReference type="GO" id="GO:0016760">
    <property type="term" value="F:cellulose synthase (UDP-forming) activity"/>
    <property type="evidence" value="ECO:0007669"/>
    <property type="project" value="InterPro"/>
</dbReference>
<keyword evidence="4" id="KW-0812">Transmembrane</keyword>
<dbReference type="InterPro" id="IPR005150">
    <property type="entry name" value="Cellulose_synth"/>
</dbReference>
<feature type="binding site" evidence="10">
    <location>
        <position position="78"/>
    </location>
    <ligand>
        <name>UDP-alpha-D-glucose</name>
        <dbReference type="ChEBI" id="CHEBI:58885"/>
    </ligand>
</feature>
<feature type="binding site" evidence="10">
    <location>
        <position position="107"/>
    </location>
    <ligand>
        <name>UDP-alpha-D-glucose</name>
        <dbReference type="ChEBI" id="CHEBI:58885"/>
    </ligand>
</feature>
<keyword evidence="2" id="KW-0328">Glycosyltransferase</keyword>
<evidence type="ECO:0000256" key="5">
    <source>
        <dbReference type="ARBA" id="ARBA00022989"/>
    </source>
</evidence>